<feature type="domain" description="PucR C-terminal helix-turn-helix" evidence="2">
    <location>
        <begin position="327"/>
        <end position="384"/>
    </location>
</feature>
<organism evidence="3 4">
    <name type="scientific">Fusibacter ferrireducens</name>
    <dbReference type="NCBI Taxonomy" id="2785058"/>
    <lineage>
        <taxon>Bacteria</taxon>
        <taxon>Bacillati</taxon>
        <taxon>Bacillota</taxon>
        <taxon>Clostridia</taxon>
        <taxon>Eubacteriales</taxon>
        <taxon>Eubacteriales Family XII. Incertae Sedis</taxon>
        <taxon>Fusibacter</taxon>
    </lineage>
</organism>
<evidence type="ECO:0000313" key="4">
    <source>
        <dbReference type="Proteomes" id="UP000614200"/>
    </source>
</evidence>
<reference evidence="3 4" key="1">
    <citation type="submission" date="2020-11" db="EMBL/GenBank/DDBJ databases">
        <title>Fusibacter basophilias sp. nov.</title>
        <authorList>
            <person name="Qiu D."/>
        </authorList>
    </citation>
    <scope>NUCLEOTIDE SEQUENCE [LARGE SCALE GENOMIC DNA]</scope>
    <source>
        <strain evidence="3 4">Q10-2</strain>
    </source>
</reference>
<dbReference type="Gene3D" id="1.10.10.2840">
    <property type="entry name" value="PucR C-terminal helix-turn-helix domain"/>
    <property type="match status" value="1"/>
</dbReference>
<evidence type="ECO:0000259" key="2">
    <source>
        <dbReference type="Pfam" id="PF13556"/>
    </source>
</evidence>
<proteinExistence type="predicted"/>
<keyword evidence="4" id="KW-1185">Reference proteome</keyword>
<dbReference type="EMBL" id="JADKNH010000002">
    <property type="protein sequence ID" value="MBF4692433.1"/>
    <property type="molecule type" value="Genomic_DNA"/>
</dbReference>
<name>A0ABR9ZQL3_9FIRM</name>
<sequence>MGFKIKNLLELDMLRDSEVICGNEHLDNEIIWINMLEILDELNSLQVGELLITTGYNLDNEELHKNLIYTLHKKKLAGLAIQPGYYIDKIPDYIKQQGEKYHFPIIQIPKKITFSHFTRVIIKNINNGKAKHNIGEESLLADFIENKMISETKLNELIECGFNEPYSLTVMIFSIEQADHGFILESDTEYILDCFDSLLSKIASNYLFEKYQDHHVILIRTDMISGFIYKMQELISTLSDSNPNFSMNLGISSHTNTFSSISKLYIEAMMSHDILKTIQAKKGVCSYEHVSLFQMLGHDNASENIFRLLNETIIPIMNYDAIHNCDYVETLKIYFSNNYNLSVTSDKLFIHRHTLRYRLQKIEAIFNIDLKDALTLFKYSIALQLNNLYH</sequence>
<dbReference type="InterPro" id="IPR025736">
    <property type="entry name" value="PucR_C-HTH_dom"/>
</dbReference>
<gene>
    <name evidence="3" type="ORF">ISU02_04860</name>
</gene>
<comment type="caution">
    <text evidence="3">The sequence shown here is derived from an EMBL/GenBank/DDBJ whole genome shotgun (WGS) entry which is preliminary data.</text>
</comment>
<evidence type="ECO:0000313" key="3">
    <source>
        <dbReference type="EMBL" id="MBF4692433.1"/>
    </source>
</evidence>
<dbReference type="InterPro" id="IPR051448">
    <property type="entry name" value="CdaR-like_regulators"/>
</dbReference>
<dbReference type="InterPro" id="IPR012914">
    <property type="entry name" value="PucR_dom"/>
</dbReference>
<accession>A0ABR9ZQL3</accession>
<dbReference type="RefSeq" id="WP_194700663.1">
    <property type="nucleotide sequence ID" value="NZ_JADKNH010000002.1"/>
</dbReference>
<dbReference type="Pfam" id="PF07905">
    <property type="entry name" value="PucR"/>
    <property type="match status" value="1"/>
</dbReference>
<dbReference type="InterPro" id="IPR042070">
    <property type="entry name" value="PucR_C-HTH_sf"/>
</dbReference>
<feature type="domain" description="Purine catabolism PurC-like" evidence="1">
    <location>
        <begin position="8"/>
        <end position="125"/>
    </location>
</feature>
<protein>
    <submittedName>
        <fullName evidence="3">PucR family transcriptional regulator</fullName>
    </submittedName>
</protein>
<dbReference type="Pfam" id="PF13556">
    <property type="entry name" value="HTH_30"/>
    <property type="match status" value="1"/>
</dbReference>
<dbReference type="Proteomes" id="UP000614200">
    <property type="component" value="Unassembled WGS sequence"/>
</dbReference>
<dbReference type="PANTHER" id="PTHR33744">
    <property type="entry name" value="CARBOHYDRATE DIACID REGULATOR"/>
    <property type="match status" value="1"/>
</dbReference>
<evidence type="ECO:0000259" key="1">
    <source>
        <dbReference type="Pfam" id="PF07905"/>
    </source>
</evidence>